<reference evidence="6 7" key="1">
    <citation type="submission" date="2016-05" db="EMBL/GenBank/DDBJ databases">
        <title>Single-cell genome of chain-forming Candidatus Thiomargarita nelsonii and comparison to other large sulfur-oxidizing bacteria.</title>
        <authorList>
            <person name="Winkel M."/>
            <person name="Salman V."/>
            <person name="Woyke T."/>
            <person name="Schulz-Vogt H."/>
            <person name="Richter M."/>
            <person name="Flood B."/>
            <person name="Bailey J."/>
            <person name="Amann R."/>
            <person name="Mussmann M."/>
        </authorList>
    </citation>
    <scope>NUCLEOTIDE SEQUENCE [LARGE SCALE GENOMIC DNA]</scope>
    <source>
        <strain evidence="6 7">THI036</strain>
    </source>
</reference>
<dbReference type="GO" id="GO:0006418">
    <property type="term" value="P:tRNA aminoacylation for protein translation"/>
    <property type="evidence" value="ECO:0007669"/>
    <property type="project" value="UniProtKB-ARBA"/>
</dbReference>
<feature type="domain" description="Anticodon-binding" evidence="5">
    <location>
        <begin position="2"/>
        <end position="40"/>
    </location>
</feature>
<keyword evidence="3" id="KW-0648">Protein biosynthesis</keyword>
<comment type="caution">
    <text evidence="6">The sequence shown here is derived from an EMBL/GenBank/DDBJ whole genome shotgun (WGS) entry which is preliminary data.</text>
</comment>
<evidence type="ECO:0000256" key="2">
    <source>
        <dbReference type="ARBA" id="ARBA00022840"/>
    </source>
</evidence>
<dbReference type="PATRIC" id="fig|1003181.4.peg.2849"/>
<dbReference type="Proteomes" id="UP000076962">
    <property type="component" value="Unassembled WGS sequence"/>
</dbReference>
<accession>A0A176S2A8</accession>
<sequence>MPYLLIVGGRELENQQVAVRLRGGEDKGAMSLAAFTEILNAEMADY</sequence>
<keyword evidence="7" id="KW-1185">Reference proteome</keyword>
<dbReference type="Pfam" id="PF03129">
    <property type="entry name" value="HGTP_anticodon"/>
    <property type="match status" value="1"/>
</dbReference>
<keyword evidence="1" id="KW-0436">Ligase</keyword>
<proteinExistence type="predicted"/>
<dbReference type="EMBL" id="LUTY01001135">
    <property type="protein sequence ID" value="OAD22155.1"/>
    <property type="molecule type" value="Genomic_DNA"/>
</dbReference>
<gene>
    <name evidence="6" type="ORF">THIOM_002057</name>
</gene>
<dbReference type="InterPro" id="IPR036621">
    <property type="entry name" value="Anticodon-bd_dom_sf"/>
</dbReference>
<dbReference type="InterPro" id="IPR004154">
    <property type="entry name" value="Anticodon-bd"/>
</dbReference>
<dbReference type="AlphaFoldDB" id="A0A176S2A8"/>
<dbReference type="GO" id="GO:0005524">
    <property type="term" value="F:ATP binding"/>
    <property type="evidence" value="ECO:0007669"/>
    <property type="project" value="UniProtKB-KW"/>
</dbReference>
<evidence type="ECO:0000256" key="1">
    <source>
        <dbReference type="ARBA" id="ARBA00022598"/>
    </source>
</evidence>
<keyword evidence="2" id="KW-0067">ATP-binding</keyword>
<dbReference type="Gene3D" id="3.40.50.800">
    <property type="entry name" value="Anticodon-binding domain"/>
    <property type="match status" value="1"/>
</dbReference>
<evidence type="ECO:0000313" key="7">
    <source>
        <dbReference type="Proteomes" id="UP000076962"/>
    </source>
</evidence>
<keyword evidence="2" id="KW-0547">Nucleotide-binding</keyword>
<dbReference type="GO" id="GO:0004812">
    <property type="term" value="F:aminoacyl-tRNA ligase activity"/>
    <property type="evidence" value="ECO:0007669"/>
    <property type="project" value="UniProtKB-KW"/>
</dbReference>
<evidence type="ECO:0000256" key="4">
    <source>
        <dbReference type="ARBA" id="ARBA00023146"/>
    </source>
</evidence>
<name>A0A176S2A8_9GAMM</name>
<protein>
    <submittedName>
        <fullName evidence="6">Threonyl-tRNA synthetase</fullName>
    </submittedName>
</protein>
<evidence type="ECO:0000313" key="6">
    <source>
        <dbReference type="EMBL" id="OAD22155.1"/>
    </source>
</evidence>
<dbReference type="SUPFAM" id="SSF52954">
    <property type="entry name" value="Class II aaRS ABD-related"/>
    <property type="match status" value="1"/>
</dbReference>
<evidence type="ECO:0000259" key="5">
    <source>
        <dbReference type="Pfam" id="PF03129"/>
    </source>
</evidence>
<evidence type="ECO:0000256" key="3">
    <source>
        <dbReference type="ARBA" id="ARBA00022917"/>
    </source>
</evidence>
<keyword evidence="4 6" id="KW-0030">Aminoacyl-tRNA synthetase</keyword>
<organism evidence="6 7">
    <name type="scientific">Candidatus Thiomargarita nelsonii</name>
    <dbReference type="NCBI Taxonomy" id="1003181"/>
    <lineage>
        <taxon>Bacteria</taxon>
        <taxon>Pseudomonadati</taxon>
        <taxon>Pseudomonadota</taxon>
        <taxon>Gammaproteobacteria</taxon>
        <taxon>Thiotrichales</taxon>
        <taxon>Thiotrichaceae</taxon>
        <taxon>Thiomargarita</taxon>
    </lineage>
</organism>